<gene>
    <name evidence="12" type="ORF">B9N56_06975</name>
</gene>
<dbReference type="GO" id="GO:0000155">
    <property type="term" value="F:phosphorelay sensor kinase activity"/>
    <property type="evidence" value="ECO:0007669"/>
    <property type="project" value="InterPro"/>
</dbReference>
<dbReference type="SUPFAM" id="SSF47384">
    <property type="entry name" value="Homodimeric domain of signal transducing histidine kinase"/>
    <property type="match status" value="1"/>
</dbReference>
<feature type="domain" description="HAMP" evidence="11">
    <location>
        <begin position="186"/>
        <end position="230"/>
    </location>
</feature>
<protein>
    <recommendedName>
        <fullName evidence="3">histidine kinase</fullName>
        <ecNumber evidence="3">2.7.13.3</ecNumber>
    </recommendedName>
</protein>
<dbReference type="Proteomes" id="UP000215361">
    <property type="component" value="Unassembled WGS sequence"/>
</dbReference>
<evidence type="ECO:0000256" key="9">
    <source>
        <dbReference type="SAM" id="Phobius"/>
    </source>
</evidence>
<evidence type="ECO:0000259" key="11">
    <source>
        <dbReference type="PROSITE" id="PS50885"/>
    </source>
</evidence>
<evidence type="ECO:0000256" key="4">
    <source>
        <dbReference type="ARBA" id="ARBA00022553"/>
    </source>
</evidence>
<dbReference type="EC" id="2.7.13.3" evidence="3"/>
<dbReference type="SUPFAM" id="SSF55874">
    <property type="entry name" value="ATPase domain of HSP90 chaperone/DNA topoisomerase II/histidine kinase"/>
    <property type="match status" value="1"/>
</dbReference>
<evidence type="ECO:0000256" key="6">
    <source>
        <dbReference type="ARBA" id="ARBA00022777"/>
    </source>
</evidence>
<evidence type="ECO:0000256" key="2">
    <source>
        <dbReference type="ARBA" id="ARBA00004141"/>
    </source>
</evidence>
<dbReference type="Gene3D" id="3.30.565.10">
    <property type="entry name" value="Histidine kinase-like ATPase, C-terminal domain"/>
    <property type="match status" value="1"/>
</dbReference>
<evidence type="ECO:0000259" key="10">
    <source>
        <dbReference type="PROSITE" id="PS50109"/>
    </source>
</evidence>
<keyword evidence="9" id="KW-0812">Transmembrane</keyword>
<dbReference type="EMBL" id="NDYI01000018">
    <property type="protein sequence ID" value="OXZ37003.1"/>
    <property type="molecule type" value="Genomic_DNA"/>
</dbReference>
<evidence type="ECO:0000256" key="8">
    <source>
        <dbReference type="ARBA" id="ARBA00023136"/>
    </source>
</evidence>
<sequence length="480" mass="54887">MGIKNIYSKKNTLRKILSIYSLVFIGIICFLFLLLVIGFHYGVRHDLYTFANHEEKQVEILKEKIISSQNFNSTWVPDNIGYIQLNNENEVINSNMKIEDQENALDYLDGKQIPFSKGYFSKVVYNNRVCVFKYRIGVLYSSDWANAHLPRVESLFIFIIALTLLIPTMWFAKSVTRHIYKDVLPLQKALVSIGNGDLNIPVPSSLSISEFRELGNLMDHMRVDLKATLEELWNSEHKIREQTTQMLHDYRSPLTVARANAEFMKEDLSQLTLFLSDDDKEKMNENLLKYTESIIFNLNRLEEVADRLQLQLSNENNDQLVKEPLPLDSLNLKINQEGHILSEQYGNEWKSQFQDTDDYTTTEESAIHQALTNIILNACEHGHSPQSIHLTFIVSNGKAEYKITNSGSHFSDAALVHATDKGFSEKKNYTQNIKGVGLYFTARVIRENGGELYLSNTPEGYACVQVIIPVVKKAKASNSI</sequence>
<dbReference type="AlphaFoldDB" id="A0A233VX81"/>
<feature type="domain" description="Histidine kinase" evidence="10">
    <location>
        <begin position="245"/>
        <end position="472"/>
    </location>
</feature>
<evidence type="ECO:0000313" key="12">
    <source>
        <dbReference type="EMBL" id="OXZ37003.1"/>
    </source>
</evidence>
<organism evidence="12 13">
    <name type="scientific">Finegoldia magna</name>
    <name type="common">Peptostreptococcus magnus</name>
    <dbReference type="NCBI Taxonomy" id="1260"/>
    <lineage>
        <taxon>Bacteria</taxon>
        <taxon>Bacillati</taxon>
        <taxon>Bacillota</taxon>
        <taxon>Tissierellia</taxon>
        <taxon>Tissierellales</taxon>
        <taxon>Peptoniphilaceae</taxon>
        <taxon>Finegoldia</taxon>
    </lineage>
</organism>
<feature type="transmembrane region" description="Helical" evidence="9">
    <location>
        <begin position="154"/>
        <end position="172"/>
    </location>
</feature>
<evidence type="ECO:0000256" key="7">
    <source>
        <dbReference type="ARBA" id="ARBA00023012"/>
    </source>
</evidence>
<dbReference type="InterPro" id="IPR003660">
    <property type="entry name" value="HAMP_dom"/>
</dbReference>
<keyword evidence="4" id="KW-0597">Phosphoprotein</keyword>
<keyword evidence="7" id="KW-0902">Two-component regulatory system</keyword>
<proteinExistence type="predicted"/>
<keyword evidence="5" id="KW-0808">Transferase</keyword>
<dbReference type="RefSeq" id="WP_094202860.1">
    <property type="nucleotide sequence ID" value="NZ_NDYI01000018.1"/>
</dbReference>
<dbReference type="PANTHER" id="PTHR45528:SF8">
    <property type="entry name" value="HISTIDINE KINASE"/>
    <property type="match status" value="1"/>
</dbReference>
<feature type="transmembrane region" description="Helical" evidence="9">
    <location>
        <begin position="20"/>
        <end position="43"/>
    </location>
</feature>
<dbReference type="InterPro" id="IPR005467">
    <property type="entry name" value="His_kinase_dom"/>
</dbReference>
<accession>A0A233VX81</accession>
<evidence type="ECO:0000256" key="5">
    <source>
        <dbReference type="ARBA" id="ARBA00022679"/>
    </source>
</evidence>
<dbReference type="InterPro" id="IPR050398">
    <property type="entry name" value="HssS/ArlS-like"/>
</dbReference>
<keyword evidence="6 12" id="KW-0418">Kinase</keyword>
<dbReference type="PROSITE" id="PS50885">
    <property type="entry name" value="HAMP"/>
    <property type="match status" value="1"/>
</dbReference>
<dbReference type="Pfam" id="PF02518">
    <property type="entry name" value="HATPase_c"/>
    <property type="match status" value="1"/>
</dbReference>
<keyword evidence="8 9" id="KW-0472">Membrane</keyword>
<dbReference type="InterPro" id="IPR036890">
    <property type="entry name" value="HATPase_C_sf"/>
</dbReference>
<evidence type="ECO:0000313" key="13">
    <source>
        <dbReference type="Proteomes" id="UP000215361"/>
    </source>
</evidence>
<evidence type="ECO:0000256" key="3">
    <source>
        <dbReference type="ARBA" id="ARBA00012438"/>
    </source>
</evidence>
<evidence type="ECO:0000256" key="1">
    <source>
        <dbReference type="ARBA" id="ARBA00000085"/>
    </source>
</evidence>
<dbReference type="InterPro" id="IPR036097">
    <property type="entry name" value="HisK_dim/P_sf"/>
</dbReference>
<comment type="subcellular location">
    <subcellularLocation>
        <location evidence="2">Membrane</location>
        <topology evidence="2">Multi-pass membrane protein</topology>
    </subcellularLocation>
</comment>
<comment type="caution">
    <text evidence="12">The sequence shown here is derived from an EMBL/GenBank/DDBJ whole genome shotgun (WGS) entry which is preliminary data.</text>
</comment>
<name>A0A233VX81_FINMA</name>
<dbReference type="Gene3D" id="1.10.287.130">
    <property type="match status" value="1"/>
</dbReference>
<dbReference type="SMART" id="SM00387">
    <property type="entry name" value="HATPase_c"/>
    <property type="match status" value="1"/>
</dbReference>
<keyword evidence="9" id="KW-1133">Transmembrane helix</keyword>
<dbReference type="InterPro" id="IPR003594">
    <property type="entry name" value="HATPase_dom"/>
</dbReference>
<reference evidence="13" key="1">
    <citation type="submission" date="2017-04" db="EMBL/GenBank/DDBJ databases">
        <title>Finegoldia magna isolated from orthopedic joint implant-associated infections.</title>
        <authorList>
            <person name="Bjorklund S."/>
            <person name="Bruggemann H."/>
            <person name="Jensen A."/>
            <person name="Hellmark B."/>
            <person name="Soderquist B."/>
        </authorList>
    </citation>
    <scope>NUCLEOTIDE SEQUENCE [LARGE SCALE GENOMIC DNA]</scope>
    <source>
        <strain evidence="13">08T492</strain>
    </source>
</reference>
<dbReference type="PANTHER" id="PTHR45528">
    <property type="entry name" value="SENSOR HISTIDINE KINASE CPXA"/>
    <property type="match status" value="1"/>
</dbReference>
<comment type="catalytic activity">
    <reaction evidence="1">
        <text>ATP + protein L-histidine = ADP + protein N-phospho-L-histidine.</text>
        <dbReference type="EC" id="2.7.13.3"/>
    </reaction>
</comment>
<dbReference type="PROSITE" id="PS50109">
    <property type="entry name" value="HIS_KIN"/>
    <property type="match status" value="1"/>
</dbReference>
<dbReference type="GO" id="GO:0005886">
    <property type="term" value="C:plasma membrane"/>
    <property type="evidence" value="ECO:0007669"/>
    <property type="project" value="TreeGrafter"/>
</dbReference>